<dbReference type="STRING" id="587909.SAMN05421810_11058"/>
<dbReference type="Pfam" id="PF01243">
    <property type="entry name" value="PNPOx_N"/>
    <property type="match status" value="1"/>
</dbReference>
<name>A0A1I5ZQY0_9PSEU</name>
<dbReference type="InterPro" id="IPR011576">
    <property type="entry name" value="Pyridox_Oxase_N"/>
</dbReference>
<keyword evidence="4" id="KW-1185">Reference proteome</keyword>
<evidence type="ECO:0000313" key="4">
    <source>
        <dbReference type="Proteomes" id="UP000198727"/>
    </source>
</evidence>
<dbReference type="InterPro" id="IPR012349">
    <property type="entry name" value="Split_barrel_FMN-bd"/>
</dbReference>
<dbReference type="GO" id="GO:0016627">
    <property type="term" value="F:oxidoreductase activity, acting on the CH-CH group of donors"/>
    <property type="evidence" value="ECO:0007669"/>
    <property type="project" value="TreeGrafter"/>
</dbReference>
<proteinExistence type="predicted"/>
<evidence type="ECO:0000259" key="2">
    <source>
        <dbReference type="Pfam" id="PF01243"/>
    </source>
</evidence>
<evidence type="ECO:0000313" key="3">
    <source>
        <dbReference type="EMBL" id="SFQ58773.1"/>
    </source>
</evidence>
<evidence type="ECO:0000256" key="1">
    <source>
        <dbReference type="ARBA" id="ARBA00023002"/>
    </source>
</evidence>
<dbReference type="PANTHER" id="PTHR35176:SF1">
    <property type="entry name" value="F420H(2)-DEPENDENT BILIVERDIN REDUCTASE"/>
    <property type="match status" value="1"/>
</dbReference>
<dbReference type="Proteomes" id="UP000198727">
    <property type="component" value="Unassembled WGS sequence"/>
</dbReference>
<dbReference type="GO" id="GO:0070967">
    <property type="term" value="F:coenzyme F420 binding"/>
    <property type="evidence" value="ECO:0007669"/>
    <property type="project" value="TreeGrafter"/>
</dbReference>
<dbReference type="NCBIfam" id="TIGR03618">
    <property type="entry name" value="Rv1155_F420"/>
    <property type="match status" value="1"/>
</dbReference>
<dbReference type="OrthoDB" id="4551790at2"/>
<protein>
    <submittedName>
        <fullName evidence="3">PPOX class probable F420-dependent enzyme</fullName>
    </submittedName>
</protein>
<dbReference type="Gene3D" id="2.30.110.10">
    <property type="entry name" value="Electron Transport, Fmn-binding Protein, Chain A"/>
    <property type="match status" value="1"/>
</dbReference>
<dbReference type="PANTHER" id="PTHR35176">
    <property type="entry name" value="HEME OXYGENASE HI_0854-RELATED"/>
    <property type="match status" value="1"/>
</dbReference>
<dbReference type="EMBL" id="FOWW01000010">
    <property type="protein sequence ID" value="SFQ58773.1"/>
    <property type="molecule type" value="Genomic_DNA"/>
</dbReference>
<accession>A0A1I5ZQY0</accession>
<dbReference type="SUPFAM" id="SSF50475">
    <property type="entry name" value="FMN-binding split barrel"/>
    <property type="match status" value="1"/>
</dbReference>
<dbReference type="InterPro" id="IPR019920">
    <property type="entry name" value="F420-binding_dom_put"/>
</dbReference>
<dbReference type="GO" id="GO:0005829">
    <property type="term" value="C:cytosol"/>
    <property type="evidence" value="ECO:0007669"/>
    <property type="project" value="TreeGrafter"/>
</dbReference>
<gene>
    <name evidence="3" type="ORF">SAMN05421810_11058</name>
</gene>
<sequence length="133" mass="14836">MAAPLTVSTALREFWTERHLSTLTTLRPSGRPHVVPVGVTVDEEFRIARVICSGGSVKARNVRAAGPGGALAVVSQVDWGRWSTLEGRAVVRDDQESVRDAERRYALRYQREPRPNPERVVLEITIDRLLGLH</sequence>
<dbReference type="InterPro" id="IPR052019">
    <property type="entry name" value="F420H2_bilvrd_red/Heme_oxyg"/>
</dbReference>
<organism evidence="3 4">
    <name type="scientific">Amycolatopsis arida</name>
    <dbReference type="NCBI Taxonomy" id="587909"/>
    <lineage>
        <taxon>Bacteria</taxon>
        <taxon>Bacillati</taxon>
        <taxon>Actinomycetota</taxon>
        <taxon>Actinomycetes</taxon>
        <taxon>Pseudonocardiales</taxon>
        <taxon>Pseudonocardiaceae</taxon>
        <taxon>Amycolatopsis</taxon>
    </lineage>
</organism>
<keyword evidence="1" id="KW-0560">Oxidoreductase</keyword>
<dbReference type="RefSeq" id="WP_092534705.1">
    <property type="nucleotide sequence ID" value="NZ_FOWW01000010.1"/>
</dbReference>
<reference evidence="4" key="1">
    <citation type="submission" date="2016-10" db="EMBL/GenBank/DDBJ databases">
        <authorList>
            <person name="Varghese N."/>
            <person name="Submissions S."/>
        </authorList>
    </citation>
    <scope>NUCLEOTIDE SEQUENCE [LARGE SCALE GENOMIC DNA]</scope>
    <source>
        <strain evidence="4">CGMCC 4.5579</strain>
    </source>
</reference>
<feature type="domain" description="Pyridoxamine 5'-phosphate oxidase N-terminal" evidence="2">
    <location>
        <begin position="10"/>
        <end position="129"/>
    </location>
</feature>
<dbReference type="AlphaFoldDB" id="A0A1I5ZQY0"/>